<proteinExistence type="inferred from homology"/>
<dbReference type="AlphaFoldDB" id="A0A6N6RFN4"/>
<feature type="transmembrane region" description="Helical" evidence="7">
    <location>
        <begin position="237"/>
        <end position="255"/>
    </location>
</feature>
<dbReference type="NCBIfam" id="TIGR00813">
    <property type="entry name" value="sss"/>
    <property type="match status" value="1"/>
</dbReference>
<dbReference type="GO" id="GO:0005886">
    <property type="term" value="C:plasma membrane"/>
    <property type="evidence" value="ECO:0007669"/>
    <property type="project" value="TreeGrafter"/>
</dbReference>
<feature type="transmembrane region" description="Helical" evidence="7">
    <location>
        <begin position="51"/>
        <end position="71"/>
    </location>
</feature>
<dbReference type="PROSITE" id="PS00457">
    <property type="entry name" value="NA_SOLUT_SYMP_2"/>
    <property type="match status" value="1"/>
</dbReference>
<feature type="transmembrane region" description="Helical" evidence="7">
    <location>
        <begin position="190"/>
        <end position="208"/>
    </location>
</feature>
<evidence type="ECO:0000256" key="5">
    <source>
        <dbReference type="ARBA" id="ARBA00023136"/>
    </source>
</evidence>
<dbReference type="InterPro" id="IPR001734">
    <property type="entry name" value="Na/solute_symporter"/>
</dbReference>
<feature type="transmembrane region" description="Helical" evidence="7">
    <location>
        <begin position="527"/>
        <end position="543"/>
    </location>
</feature>
<protein>
    <submittedName>
        <fullName evidence="8">Sodium/solute symporter</fullName>
    </submittedName>
</protein>
<feature type="transmembrane region" description="Helical" evidence="7">
    <location>
        <begin position="83"/>
        <end position="108"/>
    </location>
</feature>
<evidence type="ECO:0000256" key="2">
    <source>
        <dbReference type="ARBA" id="ARBA00006434"/>
    </source>
</evidence>
<comment type="similarity">
    <text evidence="2 6">Belongs to the sodium:solute symporter (SSF) (TC 2.A.21) family.</text>
</comment>
<dbReference type="InterPro" id="IPR018212">
    <property type="entry name" value="Na/solute_symporter_CS"/>
</dbReference>
<evidence type="ECO:0000256" key="1">
    <source>
        <dbReference type="ARBA" id="ARBA00004141"/>
    </source>
</evidence>
<evidence type="ECO:0000256" key="4">
    <source>
        <dbReference type="ARBA" id="ARBA00022989"/>
    </source>
</evidence>
<evidence type="ECO:0000256" key="6">
    <source>
        <dbReference type="RuleBase" id="RU362091"/>
    </source>
</evidence>
<evidence type="ECO:0000256" key="3">
    <source>
        <dbReference type="ARBA" id="ARBA00022692"/>
    </source>
</evidence>
<comment type="caution">
    <text evidence="8">The sequence shown here is derived from an EMBL/GenBank/DDBJ whole genome shotgun (WGS) entry which is preliminary data.</text>
</comment>
<feature type="transmembrane region" description="Helical" evidence="7">
    <location>
        <begin position="12"/>
        <end position="30"/>
    </location>
</feature>
<accession>A0A6N6RFN4</accession>
<organism evidence="8 9">
    <name type="scientific">Phaeocystidibacter luteus</name>
    <dbReference type="NCBI Taxonomy" id="911197"/>
    <lineage>
        <taxon>Bacteria</taxon>
        <taxon>Pseudomonadati</taxon>
        <taxon>Bacteroidota</taxon>
        <taxon>Flavobacteriia</taxon>
        <taxon>Flavobacteriales</taxon>
        <taxon>Phaeocystidibacteraceae</taxon>
        <taxon>Phaeocystidibacter</taxon>
    </lineage>
</organism>
<keyword evidence="4 7" id="KW-1133">Transmembrane helix</keyword>
<dbReference type="RefSeq" id="WP_151668162.1">
    <property type="nucleotide sequence ID" value="NZ_WBVO01000011.1"/>
</dbReference>
<feature type="transmembrane region" description="Helical" evidence="7">
    <location>
        <begin position="129"/>
        <end position="154"/>
    </location>
</feature>
<keyword evidence="3 7" id="KW-0812">Transmembrane</keyword>
<dbReference type="PANTHER" id="PTHR11819">
    <property type="entry name" value="SOLUTE CARRIER FAMILY 5"/>
    <property type="match status" value="1"/>
</dbReference>
<comment type="subcellular location">
    <subcellularLocation>
        <location evidence="1">Membrane</location>
        <topology evidence="1">Multi-pass membrane protein</topology>
    </subcellularLocation>
</comment>
<feature type="transmembrane region" description="Helical" evidence="7">
    <location>
        <begin position="380"/>
        <end position="401"/>
    </location>
</feature>
<reference evidence="8 9" key="1">
    <citation type="submission" date="2019-09" db="EMBL/GenBank/DDBJ databases">
        <title>Genomes of family Cryomorphaceae.</title>
        <authorList>
            <person name="Bowman J.P."/>
        </authorList>
    </citation>
    <scope>NUCLEOTIDE SEQUENCE [LARGE SCALE GENOMIC DNA]</scope>
    <source>
        <strain evidence="8 9">LMG 25704</strain>
    </source>
</reference>
<dbReference type="PANTHER" id="PTHR11819:SF195">
    <property type="entry name" value="SODIUM_GLUCOSE COTRANSPORTER 4"/>
    <property type="match status" value="1"/>
</dbReference>
<evidence type="ECO:0000313" key="9">
    <source>
        <dbReference type="Proteomes" id="UP000468650"/>
    </source>
</evidence>
<feature type="transmembrane region" description="Helical" evidence="7">
    <location>
        <begin position="413"/>
        <end position="432"/>
    </location>
</feature>
<dbReference type="InterPro" id="IPR038377">
    <property type="entry name" value="Na/Glc_symporter_sf"/>
</dbReference>
<sequence length="544" mass="59262">MNSLALNTTDYLVIAGYFAFIFVVVGFTIFKKGKQKPADGASNYFLGGRNLGWFVVGASLFASNIGSEHLVGLSGAGASGDFAAAQIEILAAFMLLLLGWLFVPFYLRSKVFTMPEFLELRYDTWSRKYLSWVSILAYILTKISITIVAGGLVLTTFLPVDFWTASLIIVAVTGLYTIIGGFKAVVYTDLIQLFVLLGGAIALTIFGLDKAGGWETVVEKTEPAYLSLWRSVNDANFPWTGILFGAPILGVWYWCTDQFIVQRVLAARNLKEARKGAIFAGFLKLSPLFIFVIPGVIAYSMTLGENPAFQFPIIDGKVAHDAALPMLSMAVLPVGFRGLLIAGLIAALMSSLSSVFNSCSTLFTMDIYRRLKPDVQDVQLVWIGRVATVIIILLSLAWIPVLQSLQGGLFQKLQSLQAYIAPPIAAVFLLGVTSKRVDAKGAKYALIVGSVLGLLRLILEAASISLPTFLRWFTEMNFLHFAIFLFTVCVSVLYFVSRGKSASVEGAFNTELVSGAEALSGSRLNKVLSVILVLAILILWYVFA</sequence>
<name>A0A6N6RFN4_9FLAO</name>
<feature type="transmembrane region" description="Helical" evidence="7">
    <location>
        <begin position="160"/>
        <end position="178"/>
    </location>
</feature>
<dbReference type="CDD" id="cd10329">
    <property type="entry name" value="SLC5sbd_SGLT1-like"/>
    <property type="match status" value="1"/>
</dbReference>
<dbReference type="Proteomes" id="UP000468650">
    <property type="component" value="Unassembled WGS sequence"/>
</dbReference>
<dbReference type="PROSITE" id="PS50283">
    <property type="entry name" value="NA_SOLUT_SYMP_3"/>
    <property type="match status" value="1"/>
</dbReference>
<dbReference type="GO" id="GO:0005412">
    <property type="term" value="F:D-glucose:sodium symporter activity"/>
    <property type="evidence" value="ECO:0007669"/>
    <property type="project" value="TreeGrafter"/>
</dbReference>
<dbReference type="EMBL" id="WBVO01000011">
    <property type="protein sequence ID" value="KAB2807355.1"/>
    <property type="molecule type" value="Genomic_DNA"/>
</dbReference>
<keyword evidence="5 7" id="KW-0472">Membrane</keyword>
<feature type="transmembrane region" description="Helical" evidence="7">
    <location>
        <begin position="334"/>
        <end position="359"/>
    </location>
</feature>
<keyword evidence="9" id="KW-1185">Reference proteome</keyword>
<dbReference type="Pfam" id="PF00474">
    <property type="entry name" value="SSF"/>
    <property type="match status" value="1"/>
</dbReference>
<dbReference type="OrthoDB" id="9814523at2"/>
<gene>
    <name evidence="8" type="ORF">F8C67_12320</name>
</gene>
<dbReference type="Gene3D" id="1.20.1730.10">
    <property type="entry name" value="Sodium/glucose cotransporter"/>
    <property type="match status" value="1"/>
</dbReference>
<feature type="transmembrane region" description="Helical" evidence="7">
    <location>
        <begin position="276"/>
        <end position="299"/>
    </location>
</feature>
<evidence type="ECO:0000256" key="7">
    <source>
        <dbReference type="SAM" id="Phobius"/>
    </source>
</evidence>
<feature type="transmembrane region" description="Helical" evidence="7">
    <location>
        <begin position="444"/>
        <end position="466"/>
    </location>
</feature>
<evidence type="ECO:0000313" key="8">
    <source>
        <dbReference type="EMBL" id="KAB2807355.1"/>
    </source>
</evidence>
<feature type="transmembrane region" description="Helical" evidence="7">
    <location>
        <begin position="478"/>
        <end position="496"/>
    </location>
</feature>